<gene>
    <name evidence="1" type="ORF">PK98_15315</name>
</gene>
<accession>A0A0B2BWE7</accession>
<evidence type="ECO:0000313" key="2">
    <source>
        <dbReference type="Proteomes" id="UP000030988"/>
    </source>
</evidence>
<keyword evidence="2" id="KW-1185">Reference proteome</keyword>
<reference evidence="1 2" key="1">
    <citation type="submission" date="2014-11" db="EMBL/GenBank/DDBJ databases">
        <title>Draft genome sequence of Kirrobacter mercurialis.</title>
        <authorList>
            <person name="Coil D.A."/>
            <person name="Eisen J.A."/>
        </authorList>
    </citation>
    <scope>NUCLEOTIDE SEQUENCE [LARGE SCALE GENOMIC DNA]</scope>
    <source>
        <strain evidence="1 2">Coronado</strain>
    </source>
</reference>
<sequence length="233" mass="26670">MTPPLHGSDDPPHPERLKDKQRALRDSFPLPLTLRVHRALSWLRRAEASGEDGDVRFILLWIGFNAAYAADLDRALEEEGGATGERDQFRAFFAALLRMDATHRIYDLIWTRFPHEIRLLLDNRYVFGPFWRHHNGKAGFADWEKRFAAGQAAVRYALKGHDTLTLLQILFDRLYVLRNQLVHGGATWNSAANRAQVRDGAALLGCLLPVFVDLMMDHPGEDWAMRNYPVVED</sequence>
<proteinExistence type="predicted"/>
<protein>
    <submittedName>
        <fullName evidence="1">Uncharacterized protein</fullName>
    </submittedName>
</protein>
<dbReference type="EMBL" id="JTDN01000004">
    <property type="protein sequence ID" value="KHL24142.1"/>
    <property type="molecule type" value="Genomic_DNA"/>
</dbReference>
<comment type="caution">
    <text evidence="1">The sequence shown here is derived from an EMBL/GenBank/DDBJ whole genome shotgun (WGS) entry which is preliminary data.</text>
</comment>
<dbReference type="AlphaFoldDB" id="A0A0B2BWE7"/>
<evidence type="ECO:0000313" key="1">
    <source>
        <dbReference type="EMBL" id="KHL24142.1"/>
    </source>
</evidence>
<dbReference type="Proteomes" id="UP000030988">
    <property type="component" value="Unassembled WGS sequence"/>
</dbReference>
<dbReference type="STRING" id="1572751.PK98_15315"/>
<dbReference type="RefSeq" id="WP_039097940.1">
    <property type="nucleotide sequence ID" value="NZ_JTDN01000004.1"/>
</dbReference>
<name>A0A0B2BWE7_9SPHN</name>
<organism evidence="1 2">
    <name type="scientific">Croceibacterium mercuriale</name>
    <dbReference type="NCBI Taxonomy" id="1572751"/>
    <lineage>
        <taxon>Bacteria</taxon>
        <taxon>Pseudomonadati</taxon>
        <taxon>Pseudomonadota</taxon>
        <taxon>Alphaproteobacteria</taxon>
        <taxon>Sphingomonadales</taxon>
        <taxon>Erythrobacteraceae</taxon>
        <taxon>Croceibacterium</taxon>
    </lineage>
</organism>